<sequence>MNTMMNSKTLFIFFAAISILIACSQKNTLIDKQKKTIDVYGCIGNERPISLSEIAEEIEYIPLETSVNSVISNPADIILSNDLIYIKGRLTDPIMVFDKSGKFIRSIDRKGRSSEEYESIVSLDIDNNGIICIESTQKITEYKSDGTFIRNIFKNKDAGYRGFAKLNDNFYMFSSALGINMINSYSATDSESNVLWNHPFTPDETDILKTHPRAEMFKRPYRFKDKIMIAGGVWDYILSVNDKLEIDTAYFFNYGRFKLTKDNVKDLASTRNIITRQSDILESNRYLFLKYNIGNIAKNNGTTNSAEGVAKHQNLPLMHLYFDKQTGITSSLEPDPSKQWGFIDDFHNGPAIWPVSISDSNHMIAFVPALTFKEAFSGKDTNSKYAQMANSLSDNDNPVVIIVKLKNLSL</sequence>
<name>A0A644ZPG5_9ZZZZ</name>
<dbReference type="InterPro" id="IPR011042">
    <property type="entry name" value="6-blade_b-propeller_TolB-like"/>
</dbReference>
<reference evidence="1" key="1">
    <citation type="submission" date="2019-08" db="EMBL/GenBank/DDBJ databases">
        <authorList>
            <person name="Kucharzyk K."/>
            <person name="Murdoch R.W."/>
            <person name="Higgins S."/>
            <person name="Loffler F."/>
        </authorList>
    </citation>
    <scope>NUCLEOTIDE SEQUENCE</scope>
</reference>
<protein>
    <recommendedName>
        <fullName evidence="2">6-bladed beta-propeller</fullName>
    </recommendedName>
</protein>
<comment type="caution">
    <text evidence="1">The sequence shown here is derived from an EMBL/GenBank/DDBJ whole genome shotgun (WGS) entry which is preliminary data.</text>
</comment>
<dbReference type="Pfam" id="PF17170">
    <property type="entry name" value="DUF5128"/>
    <property type="match status" value="1"/>
</dbReference>
<dbReference type="Gene3D" id="2.120.10.30">
    <property type="entry name" value="TolB, C-terminal domain"/>
    <property type="match status" value="1"/>
</dbReference>
<dbReference type="AlphaFoldDB" id="A0A644ZPG5"/>
<proteinExistence type="predicted"/>
<evidence type="ECO:0008006" key="2">
    <source>
        <dbReference type="Google" id="ProtNLM"/>
    </source>
</evidence>
<organism evidence="1">
    <name type="scientific">bioreactor metagenome</name>
    <dbReference type="NCBI Taxonomy" id="1076179"/>
    <lineage>
        <taxon>unclassified sequences</taxon>
        <taxon>metagenomes</taxon>
        <taxon>ecological metagenomes</taxon>
    </lineage>
</organism>
<accession>A0A644ZPG5</accession>
<gene>
    <name evidence="1" type="ORF">SDC9_89512</name>
</gene>
<evidence type="ECO:0000313" key="1">
    <source>
        <dbReference type="EMBL" id="MPM42840.1"/>
    </source>
</evidence>
<dbReference type="EMBL" id="VSSQ01009877">
    <property type="protein sequence ID" value="MPM42840.1"/>
    <property type="molecule type" value="Genomic_DNA"/>
</dbReference>
<dbReference type="SUPFAM" id="SSF63825">
    <property type="entry name" value="YWTD domain"/>
    <property type="match status" value="1"/>
</dbReference>